<dbReference type="InterPro" id="IPR006059">
    <property type="entry name" value="SBP"/>
</dbReference>
<comment type="similarity">
    <text evidence="1">Belongs to the bacterial solute-binding protein 1 family.</text>
</comment>
<accession>A0A6J6JUC3</accession>
<dbReference type="PANTHER" id="PTHR30006:SF15">
    <property type="entry name" value="IRON-UTILIZATION PERIPLASMIC PROTEIN"/>
    <property type="match status" value="1"/>
</dbReference>
<dbReference type="SUPFAM" id="SSF53850">
    <property type="entry name" value="Periplasmic binding protein-like II"/>
    <property type="match status" value="1"/>
</dbReference>
<keyword evidence="2" id="KW-0732">Signal</keyword>
<proteinExistence type="inferred from homology"/>
<dbReference type="AlphaFoldDB" id="A0A6J6JUC3"/>
<sequence length="342" mass="36367">MPQNSVLKKTLTALSLTAFVSGLAACGGSNNTADGTSTVTVYTGRHYGIETVFEEFTAETGIEVRFTTGSDPELRERLAAEGANTPADLVMTADAANIALAAEAGLLSPVDSEILTGAIPEALRAADNTWFSLSRRLRVIMTSSERVTTPPTTYAEVGDPQWKGRLCLRPSTHPYTQSLVAGLINTVGADTTRTIVDSWVANDPLYINSDTDILKAIQAGDCDVALANHYYLGRLLGETPNFPVTITWPEQSGVGAHLNVSAAAVTANAPNRAAAVKLLEWLVSKGQKTFSDANNEYPADPTVEPGEIIAGFGTFKSDEASVRELGRRNAEAVTLLSEAKYE</sequence>
<name>A0A6J6JUC3_9ZZZZ</name>
<dbReference type="PANTHER" id="PTHR30006">
    <property type="entry name" value="THIAMINE-BINDING PERIPLASMIC PROTEIN-RELATED"/>
    <property type="match status" value="1"/>
</dbReference>
<dbReference type="Pfam" id="PF01547">
    <property type="entry name" value="SBP_bac_1"/>
    <property type="match status" value="1"/>
</dbReference>
<organism evidence="3">
    <name type="scientific">freshwater metagenome</name>
    <dbReference type="NCBI Taxonomy" id="449393"/>
    <lineage>
        <taxon>unclassified sequences</taxon>
        <taxon>metagenomes</taxon>
        <taxon>ecological metagenomes</taxon>
    </lineage>
</organism>
<evidence type="ECO:0000256" key="2">
    <source>
        <dbReference type="ARBA" id="ARBA00022729"/>
    </source>
</evidence>
<dbReference type="PIRSF" id="PIRSF002825">
    <property type="entry name" value="CfbpA"/>
    <property type="match status" value="1"/>
</dbReference>
<evidence type="ECO:0000313" key="3">
    <source>
        <dbReference type="EMBL" id="CAB4641121.1"/>
    </source>
</evidence>
<protein>
    <submittedName>
        <fullName evidence="3">Unannotated protein</fullName>
    </submittedName>
</protein>
<dbReference type="Gene3D" id="3.40.190.10">
    <property type="entry name" value="Periplasmic binding protein-like II"/>
    <property type="match status" value="2"/>
</dbReference>
<dbReference type="EMBL" id="CAEZWE010000002">
    <property type="protein sequence ID" value="CAB4641121.1"/>
    <property type="molecule type" value="Genomic_DNA"/>
</dbReference>
<dbReference type="InterPro" id="IPR026045">
    <property type="entry name" value="Ferric-bd"/>
</dbReference>
<reference evidence="3" key="1">
    <citation type="submission" date="2020-05" db="EMBL/GenBank/DDBJ databases">
        <authorList>
            <person name="Chiriac C."/>
            <person name="Salcher M."/>
            <person name="Ghai R."/>
            <person name="Kavagutti S V."/>
        </authorList>
    </citation>
    <scope>NUCLEOTIDE SEQUENCE</scope>
</reference>
<dbReference type="GO" id="GO:0030288">
    <property type="term" value="C:outer membrane-bounded periplasmic space"/>
    <property type="evidence" value="ECO:0007669"/>
    <property type="project" value="TreeGrafter"/>
</dbReference>
<gene>
    <name evidence="3" type="ORF">UFOPK2169_00080</name>
</gene>
<evidence type="ECO:0000256" key="1">
    <source>
        <dbReference type="ARBA" id="ARBA00008520"/>
    </source>
</evidence>